<protein>
    <recommendedName>
        <fullName evidence="5">Integral membrane protein</fullName>
    </recommendedName>
</protein>
<feature type="region of interest" description="Disordered" evidence="1">
    <location>
        <begin position="1"/>
        <end position="63"/>
    </location>
</feature>
<keyword evidence="4" id="KW-1185">Reference proteome</keyword>
<accession>A0ABW4J0L4</accession>
<feature type="compositionally biased region" description="Low complexity" evidence="1">
    <location>
        <begin position="1"/>
        <end position="15"/>
    </location>
</feature>
<comment type="caution">
    <text evidence="3">The sequence shown here is derived from an EMBL/GenBank/DDBJ whole genome shotgun (WGS) entry which is preliminary data.</text>
</comment>
<sequence length="188" mass="18203">MGTTTVDEAGAADGAAVKKGEKPEAATAGEPAGATEPEADAGSGSGGAAAEETAPKGPSGVGQGAGAVVSAGLGIVSLSGSWVGTVASARETLVGQLRTSSSASIARQVKEVYGDAWHATAVWGGLFALAALIVGVVVLARPAFGVPGKPQQPWIKSVAWGGVALGLVGLFLAVLKYTDVLLGLPSAG</sequence>
<organism evidence="3 4">
    <name type="scientific">Streptomyces caeni</name>
    <dbReference type="NCBI Taxonomy" id="2307231"/>
    <lineage>
        <taxon>Bacteria</taxon>
        <taxon>Bacillati</taxon>
        <taxon>Actinomycetota</taxon>
        <taxon>Actinomycetes</taxon>
        <taxon>Kitasatosporales</taxon>
        <taxon>Streptomycetaceae</taxon>
        <taxon>Streptomyces</taxon>
    </lineage>
</organism>
<evidence type="ECO:0000313" key="3">
    <source>
        <dbReference type="EMBL" id="MFD1662632.1"/>
    </source>
</evidence>
<evidence type="ECO:0000256" key="1">
    <source>
        <dbReference type="SAM" id="MobiDB-lite"/>
    </source>
</evidence>
<dbReference type="RefSeq" id="WP_381090648.1">
    <property type="nucleotide sequence ID" value="NZ_JBHUDX010000099.1"/>
</dbReference>
<reference evidence="4" key="1">
    <citation type="journal article" date="2019" name="Int. J. Syst. Evol. Microbiol.">
        <title>The Global Catalogue of Microorganisms (GCM) 10K type strain sequencing project: providing services to taxonomists for standard genome sequencing and annotation.</title>
        <authorList>
            <consortium name="The Broad Institute Genomics Platform"/>
            <consortium name="The Broad Institute Genome Sequencing Center for Infectious Disease"/>
            <person name="Wu L."/>
            <person name="Ma J."/>
        </authorList>
    </citation>
    <scope>NUCLEOTIDE SEQUENCE [LARGE SCALE GENOMIC DNA]</scope>
    <source>
        <strain evidence="4">CGMCC 1.12470</strain>
    </source>
</reference>
<feature type="transmembrane region" description="Helical" evidence="2">
    <location>
        <begin position="116"/>
        <end position="138"/>
    </location>
</feature>
<proteinExistence type="predicted"/>
<evidence type="ECO:0000313" key="4">
    <source>
        <dbReference type="Proteomes" id="UP001597261"/>
    </source>
</evidence>
<name>A0ABW4J0L4_9ACTN</name>
<keyword evidence="2" id="KW-1133">Transmembrane helix</keyword>
<gene>
    <name evidence="3" type="ORF">ACFSL4_31780</name>
</gene>
<dbReference type="EMBL" id="JBHUDX010000099">
    <property type="protein sequence ID" value="MFD1662632.1"/>
    <property type="molecule type" value="Genomic_DNA"/>
</dbReference>
<keyword evidence="2" id="KW-0812">Transmembrane</keyword>
<feature type="transmembrane region" description="Helical" evidence="2">
    <location>
        <begin position="158"/>
        <end position="175"/>
    </location>
</feature>
<dbReference type="Proteomes" id="UP001597261">
    <property type="component" value="Unassembled WGS sequence"/>
</dbReference>
<keyword evidence="2" id="KW-0472">Membrane</keyword>
<feature type="compositionally biased region" description="Low complexity" evidence="1">
    <location>
        <begin position="25"/>
        <end position="58"/>
    </location>
</feature>
<evidence type="ECO:0008006" key="5">
    <source>
        <dbReference type="Google" id="ProtNLM"/>
    </source>
</evidence>
<evidence type="ECO:0000256" key="2">
    <source>
        <dbReference type="SAM" id="Phobius"/>
    </source>
</evidence>